<organism evidence="2 3">
    <name type="scientific">Ignelater luminosus</name>
    <name type="common">Cucubano</name>
    <name type="synonym">Pyrophorus luminosus</name>
    <dbReference type="NCBI Taxonomy" id="2038154"/>
    <lineage>
        <taxon>Eukaryota</taxon>
        <taxon>Metazoa</taxon>
        <taxon>Ecdysozoa</taxon>
        <taxon>Arthropoda</taxon>
        <taxon>Hexapoda</taxon>
        <taxon>Insecta</taxon>
        <taxon>Pterygota</taxon>
        <taxon>Neoptera</taxon>
        <taxon>Endopterygota</taxon>
        <taxon>Coleoptera</taxon>
        <taxon>Polyphaga</taxon>
        <taxon>Elateriformia</taxon>
        <taxon>Elateroidea</taxon>
        <taxon>Elateridae</taxon>
        <taxon>Agrypninae</taxon>
        <taxon>Pyrophorini</taxon>
        <taxon>Ignelater</taxon>
    </lineage>
</organism>
<dbReference type="AlphaFoldDB" id="A0A8K0CAH0"/>
<comment type="caution">
    <text evidence="2">The sequence shown here is derived from an EMBL/GenBank/DDBJ whole genome shotgun (WGS) entry which is preliminary data.</text>
</comment>
<evidence type="ECO:0000313" key="3">
    <source>
        <dbReference type="Proteomes" id="UP000801492"/>
    </source>
</evidence>
<dbReference type="Proteomes" id="UP000801492">
    <property type="component" value="Unassembled WGS sequence"/>
</dbReference>
<keyword evidence="3" id="KW-1185">Reference proteome</keyword>
<evidence type="ECO:0000256" key="1">
    <source>
        <dbReference type="SAM" id="MobiDB-lite"/>
    </source>
</evidence>
<name>A0A8K0CAH0_IGNLU</name>
<evidence type="ECO:0000313" key="2">
    <source>
        <dbReference type="EMBL" id="KAF2880998.1"/>
    </source>
</evidence>
<feature type="region of interest" description="Disordered" evidence="1">
    <location>
        <begin position="49"/>
        <end position="88"/>
    </location>
</feature>
<feature type="compositionally biased region" description="Polar residues" evidence="1">
    <location>
        <begin position="49"/>
        <end position="60"/>
    </location>
</feature>
<sequence>MPLISSQDENLLNEAILHDVIIEESTAEIRENNAFTNLSANSQDSIESGFILSNSNNSKTGDNENKSALEEEIQNATTEGLDHREEGTPLKKKTKYEYRITREEKLKIKNYEYTERLIMA</sequence>
<dbReference type="EMBL" id="VTPC01090878">
    <property type="protein sequence ID" value="KAF2880998.1"/>
    <property type="molecule type" value="Genomic_DNA"/>
</dbReference>
<accession>A0A8K0CAH0</accession>
<proteinExistence type="predicted"/>
<reference evidence="2" key="1">
    <citation type="submission" date="2019-08" db="EMBL/GenBank/DDBJ databases">
        <title>The genome of the North American firefly Photinus pyralis.</title>
        <authorList>
            <consortium name="Photinus pyralis genome working group"/>
            <person name="Fallon T.R."/>
            <person name="Sander Lower S.E."/>
            <person name="Weng J.-K."/>
        </authorList>
    </citation>
    <scope>NUCLEOTIDE SEQUENCE</scope>
    <source>
        <strain evidence="2">TRF0915ILg1</strain>
        <tissue evidence="2">Whole body</tissue>
    </source>
</reference>
<gene>
    <name evidence="2" type="ORF">ILUMI_25175</name>
</gene>
<protein>
    <submittedName>
        <fullName evidence="2">Uncharacterized protein</fullName>
    </submittedName>
</protein>